<dbReference type="AlphaFoldDB" id="A0A840Y9G5"/>
<evidence type="ECO:0000313" key="3">
    <source>
        <dbReference type="EMBL" id="MBB5708935.1"/>
    </source>
</evidence>
<protein>
    <recommendedName>
        <fullName evidence="5">SIMPL domain-containing protein</fullName>
    </recommendedName>
</protein>
<dbReference type="RefSeq" id="WP_184083239.1">
    <property type="nucleotide sequence ID" value="NZ_JACIJF010000001.1"/>
</dbReference>
<evidence type="ECO:0000256" key="2">
    <source>
        <dbReference type="SAM" id="SignalP"/>
    </source>
</evidence>
<dbReference type="InterPro" id="IPR007497">
    <property type="entry name" value="SIMPL/DUF541"/>
</dbReference>
<gene>
    <name evidence="3" type="ORF">FHT02_000141</name>
</gene>
<evidence type="ECO:0000313" key="4">
    <source>
        <dbReference type="Proteomes" id="UP000527143"/>
    </source>
</evidence>
<feature type="chain" id="PRO_5032659169" description="SIMPL domain-containing protein" evidence="2">
    <location>
        <begin position="20"/>
        <end position="247"/>
    </location>
</feature>
<comment type="caution">
    <text evidence="3">The sequence shown here is derived from an EMBL/GenBank/DDBJ whole genome shotgun (WGS) entry which is preliminary data.</text>
</comment>
<accession>A0A840Y9G5</accession>
<dbReference type="Pfam" id="PF04402">
    <property type="entry name" value="SIMPL"/>
    <property type="match status" value="1"/>
</dbReference>
<keyword evidence="2" id="KW-0732">Signal</keyword>
<reference evidence="3 4" key="1">
    <citation type="submission" date="2020-08" db="EMBL/GenBank/DDBJ databases">
        <title>Genomic Encyclopedia of Type Strains, Phase IV (KMG-IV): sequencing the most valuable type-strain genomes for metagenomic binning, comparative biology and taxonomic classification.</title>
        <authorList>
            <person name="Goeker M."/>
        </authorList>
    </citation>
    <scope>NUCLEOTIDE SEQUENCE [LARGE SCALE GENOMIC DNA]</scope>
    <source>
        <strain evidence="3 4">DSM 26736</strain>
    </source>
</reference>
<dbReference type="Gene3D" id="3.30.110.170">
    <property type="entry name" value="Protein of unknown function (DUF541), domain 1"/>
    <property type="match status" value="1"/>
</dbReference>
<evidence type="ECO:0008006" key="5">
    <source>
        <dbReference type="Google" id="ProtNLM"/>
    </source>
</evidence>
<dbReference type="Proteomes" id="UP000527143">
    <property type="component" value="Unassembled WGS sequence"/>
</dbReference>
<organism evidence="3 4">
    <name type="scientific">Sphingomonas xinjiangensis</name>
    <dbReference type="NCBI Taxonomy" id="643568"/>
    <lineage>
        <taxon>Bacteria</taxon>
        <taxon>Pseudomonadati</taxon>
        <taxon>Pseudomonadota</taxon>
        <taxon>Alphaproteobacteria</taxon>
        <taxon>Sphingomonadales</taxon>
        <taxon>Sphingomonadaceae</taxon>
        <taxon>Sphingomonas</taxon>
    </lineage>
</organism>
<dbReference type="EMBL" id="JACIJF010000001">
    <property type="protein sequence ID" value="MBB5708935.1"/>
    <property type="molecule type" value="Genomic_DNA"/>
</dbReference>
<sequence>MIKYALALTLLGTSSGALAQAAPTTGPVSVEILAAGQIRQPANRYRLEVTLTAKGADEAAAGAALAAARAKLLQQLAGLNVREALAENAAPTSVAGLVASFGGRTKTSFSTEIPDEGSDETPQSTASSKLMLDAPSRAAVDAAKPVIEANDGTLSDDVLPLLIDYVVPTRQAKADALKKAQSEADSYAASLGLRRATITKISERQDLTAGAINFVGQIVSTFAPKSETQSDEVTVQANLTVEFQLTR</sequence>
<feature type="region of interest" description="Disordered" evidence="1">
    <location>
        <begin position="108"/>
        <end position="127"/>
    </location>
</feature>
<name>A0A840Y9G5_9SPHN</name>
<proteinExistence type="predicted"/>
<feature type="signal peptide" evidence="2">
    <location>
        <begin position="1"/>
        <end position="19"/>
    </location>
</feature>
<evidence type="ECO:0000256" key="1">
    <source>
        <dbReference type="SAM" id="MobiDB-lite"/>
    </source>
</evidence>
<keyword evidence="4" id="KW-1185">Reference proteome</keyword>